<keyword evidence="1" id="KW-0732">Signal</keyword>
<sequence>MKQTFLRMFAAAVCLAAISSCGKEPNPFHKSKQIDKIWGNFTGVGYDTLVYHYDHRGLPVDVTRNLNYYEQTQVHLKYDHFGRLTDAVYYWKGENWFNTWHRYSYKGFQQLPSTDTVYSLGFIGPDWTPQVPEGQDSLFLNIVWNMQYDFKGRITRLEEVYHDSRLYEFKYNQAGNLYKLIHTDRPHGPVEYNYTYGSAKSLFSTHPVWQLLSMDFSVNSRQPVVTVNQAGYPTKFTKANDPYTFGLFFDFNDYSGEMNITYKKVH</sequence>
<dbReference type="PROSITE" id="PS51257">
    <property type="entry name" value="PROKAR_LIPOPROTEIN"/>
    <property type="match status" value="1"/>
</dbReference>
<evidence type="ECO:0000313" key="2">
    <source>
        <dbReference type="EMBL" id="UYQ95017.1"/>
    </source>
</evidence>
<feature type="chain" id="PRO_5047548488" description="YD repeat-containing protein" evidence="1">
    <location>
        <begin position="23"/>
        <end position="266"/>
    </location>
</feature>
<keyword evidence="3" id="KW-1185">Reference proteome</keyword>
<dbReference type="RefSeq" id="WP_264282822.1">
    <property type="nucleotide sequence ID" value="NZ_CP107006.1"/>
</dbReference>
<evidence type="ECO:0008006" key="4">
    <source>
        <dbReference type="Google" id="ProtNLM"/>
    </source>
</evidence>
<feature type="signal peptide" evidence="1">
    <location>
        <begin position="1"/>
        <end position="22"/>
    </location>
</feature>
<proteinExistence type="predicted"/>
<protein>
    <recommendedName>
        <fullName evidence="4">YD repeat-containing protein</fullName>
    </recommendedName>
</protein>
<evidence type="ECO:0000256" key="1">
    <source>
        <dbReference type="SAM" id="SignalP"/>
    </source>
</evidence>
<organism evidence="2 3">
    <name type="scientific">Chitinophaga horti</name>
    <dbReference type="NCBI Taxonomy" id="2920382"/>
    <lineage>
        <taxon>Bacteria</taxon>
        <taxon>Pseudomonadati</taxon>
        <taxon>Bacteroidota</taxon>
        <taxon>Chitinophagia</taxon>
        <taxon>Chitinophagales</taxon>
        <taxon>Chitinophagaceae</taxon>
        <taxon>Chitinophaga</taxon>
    </lineage>
</organism>
<evidence type="ECO:0000313" key="3">
    <source>
        <dbReference type="Proteomes" id="UP001162741"/>
    </source>
</evidence>
<dbReference type="Gene3D" id="2.180.10.10">
    <property type="entry name" value="RHS repeat-associated core"/>
    <property type="match status" value="1"/>
</dbReference>
<accession>A0ABY6J8W1</accession>
<name>A0ABY6J8W1_9BACT</name>
<reference evidence="2" key="1">
    <citation type="submission" date="2022-10" db="EMBL/GenBank/DDBJ databases">
        <title>Chitinophaga sp. nov., isolated from soil.</title>
        <authorList>
            <person name="Jeon C.O."/>
        </authorList>
    </citation>
    <scope>NUCLEOTIDE SEQUENCE</scope>
    <source>
        <strain evidence="2">R8</strain>
    </source>
</reference>
<dbReference type="Proteomes" id="UP001162741">
    <property type="component" value="Chromosome"/>
</dbReference>
<gene>
    <name evidence="2" type="ORF">MKQ68_07910</name>
</gene>
<dbReference type="EMBL" id="CP107006">
    <property type="protein sequence ID" value="UYQ95017.1"/>
    <property type="molecule type" value="Genomic_DNA"/>
</dbReference>